<dbReference type="EMBL" id="CP141769">
    <property type="protein sequence ID" value="WRS38472.1"/>
    <property type="molecule type" value="Genomic_DNA"/>
</dbReference>
<proteinExistence type="predicted"/>
<sequence>MNVIRIACAALCLFGLAGAASAQELEPSLSTRTLVTVDPHAHYKVVYDIHSADVAAGISKGLFYARGLIEAYRKQGVAPKQLDIHLVMHGEAAQYLLIDSTYRDVVDDPFAVNLNAKIVQDLLGLGVSVEICHSVMKSKGWTADDVLPGVTIVHDGYTRLVKLQNDGYAYIGGF</sequence>
<dbReference type="Proteomes" id="UP001334732">
    <property type="component" value="Chromosome"/>
</dbReference>
<evidence type="ECO:0000256" key="1">
    <source>
        <dbReference type="SAM" id="SignalP"/>
    </source>
</evidence>
<dbReference type="RefSeq" id="WP_324779003.1">
    <property type="nucleotide sequence ID" value="NZ_CP141769.1"/>
</dbReference>
<reference evidence="2 3" key="1">
    <citation type="submission" date="2023-12" db="EMBL/GenBank/DDBJ databases">
        <title>Thiobacillus sedimentum sp. nov., a chemolithoautotrophic sulfur-oxidizing bacterium isolated from freshwater sediment.</title>
        <authorList>
            <person name="Luo J."/>
            <person name="Dai C."/>
        </authorList>
    </citation>
    <scope>NUCLEOTIDE SEQUENCE [LARGE SCALE GENOMIC DNA]</scope>
    <source>
        <strain evidence="2 3">SCUT-2</strain>
    </source>
</reference>
<evidence type="ECO:0000313" key="2">
    <source>
        <dbReference type="EMBL" id="WRS38472.1"/>
    </source>
</evidence>
<feature type="chain" id="PRO_5046842286" evidence="1">
    <location>
        <begin position="23"/>
        <end position="174"/>
    </location>
</feature>
<dbReference type="Gene3D" id="3.40.1260.10">
    <property type="entry name" value="DsrEFH-like"/>
    <property type="match status" value="1"/>
</dbReference>
<keyword evidence="1" id="KW-0732">Signal</keyword>
<keyword evidence="3" id="KW-1185">Reference proteome</keyword>
<dbReference type="PANTHER" id="PTHR37691:SF1">
    <property type="entry name" value="BLR3518 PROTEIN"/>
    <property type="match status" value="1"/>
</dbReference>
<protein>
    <submittedName>
        <fullName evidence="2">DsrE family protein</fullName>
    </submittedName>
</protein>
<dbReference type="Pfam" id="PF02635">
    <property type="entry name" value="DsrE"/>
    <property type="match status" value="1"/>
</dbReference>
<dbReference type="InterPro" id="IPR003787">
    <property type="entry name" value="Sulphur_relay_DsrE/F-like"/>
</dbReference>
<gene>
    <name evidence="2" type="ORF">VA613_10700</name>
</gene>
<organism evidence="2 3">
    <name type="scientific">Thiobacillus sedimenti</name>
    <dbReference type="NCBI Taxonomy" id="3110231"/>
    <lineage>
        <taxon>Bacteria</taxon>
        <taxon>Pseudomonadati</taxon>
        <taxon>Pseudomonadota</taxon>
        <taxon>Betaproteobacteria</taxon>
        <taxon>Nitrosomonadales</taxon>
        <taxon>Thiobacillaceae</taxon>
        <taxon>Thiobacillus</taxon>
    </lineage>
</organism>
<accession>A0ABZ1CJK0</accession>
<dbReference type="SUPFAM" id="SSF75169">
    <property type="entry name" value="DsrEFH-like"/>
    <property type="match status" value="1"/>
</dbReference>
<dbReference type="InterPro" id="IPR027396">
    <property type="entry name" value="DsrEFH-like"/>
</dbReference>
<feature type="signal peptide" evidence="1">
    <location>
        <begin position="1"/>
        <end position="22"/>
    </location>
</feature>
<evidence type="ECO:0000313" key="3">
    <source>
        <dbReference type="Proteomes" id="UP001334732"/>
    </source>
</evidence>
<dbReference type="PANTHER" id="PTHR37691">
    <property type="entry name" value="BLR3518 PROTEIN"/>
    <property type="match status" value="1"/>
</dbReference>
<name>A0ABZ1CJK0_9PROT</name>